<dbReference type="SUPFAM" id="SSF53800">
    <property type="entry name" value="Chelatase"/>
    <property type="match status" value="1"/>
</dbReference>
<feature type="signal peptide" evidence="3">
    <location>
        <begin position="1"/>
        <end position="23"/>
    </location>
</feature>
<dbReference type="GO" id="GO:0016852">
    <property type="term" value="F:sirohydrochlorin cobaltochelatase activity"/>
    <property type="evidence" value="ECO:0007669"/>
    <property type="project" value="InterPro"/>
</dbReference>
<dbReference type="GO" id="GO:0019251">
    <property type="term" value="P:anaerobic cobalamin biosynthetic process"/>
    <property type="evidence" value="ECO:0007669"/>
    <property type="project" value="InterPro"/>
</dbReference>
<evidence type="ECO:0000313" key="4">
    <source>
        <dbReference type="EMBL" id="BBO67946.1"/>
    </source>
</evidence>
<evidence type="ECO:0000256" key="2">
    <source>
        <dbReference type="PIRSR" id="PIRSR033579-3"/>
    </source>
</evidence>
<feature type="active site" description="Proton acceptor" evidence="1">
    <location>
        <position position="206"/>
    </location>
</feature>
<feature type="binding site" evidence="2">
    <location>
        <position position="238"/>
    </location>
    <ligand>
        <name>Co(2+)</name>
        <dbReference type="ChEBI" id="CHEBI:48828"/>
    </ligand>
</feature>
<feature type="binding site" evidence="2">
    <location>
        <position position="270"/>
    </location>
    <ligand>
        <name>Co(2+)</name>
        <dbReference type="ChEBI" id="CHEBI:48828"/>
    </ligand>
</feature>
<proteinExistence type="predicted"/>
<protein>
    <submittedName>
        <fullName evidence="4">Cobalt chelatase</fullName>
    </submittedName>
</protein>
<dbReference type="PIRSF" id="PIRSF033579">
    <property type="entry name" value="Anaer_Co_chel"/>
    <property type="match status" value="1"/>
</dbReference>
<dbReference type="CDD" id="cd03413">
    <property type="entry name" value="CbiK_C"/>
    <property type="match status" value="1"/>
</dbReference>
<gene>
    <name evidence="4" type="ORF">DSCA_18760</name>
</gene>
<dbReference type="InterPro" id="IPR010388">
    <property type="entry name" value="Anaerobic_Co-chelatase"/>
</dbReference>
<evidence type="ECO:0000313" key="5">
    <source>
        <dbReference type="Proteomes" id="UP000427906"/>
    </source>
</evidence>
<dbReference type="RefSeq" id="WP_231716424.1">
    <property type="nucleotide sequence ID" value="NZ_AP021874.1"/>
</dbReference>
<dbReference type="GO" id="GO:0046872">
    <property type="term" value="F:metal ion binding"/>
    <property type="evidence" value="ECO:0007669"/>
    <property type="project" value="UniProtKB-KW"/>
</dbReference>
<accession>A0A5K7YFW6</accession>
<keyword evidence="5" id="KW-1185">Reference proteome</keyword>
<name>A0A5K7YFW6_9BACT</name>
<dbReference type="Pfam" id="PF06180">
    <property type="entry name" value="CbiK"/>
    <property type="match status" value="1"/>
</dbReference>
<dbReference type="Proteomes" id="UP000427906">
    <property type="component" value="Chromosome"/>
</dbReference>
<dbReference type="KEGG" id="dalk:DSCA_18760"/>
<keyword evidence="2" id="KW-0479">Metal-binding</keyword>
<keyword evidence="2" id="KW-0170">Cobalt</keyword>
<dbReference type="AlphaFoldDB" id="A0A5K7YFW6"/>
<evidence type="ECO:0000256" key="1">
    <source>
        <dbReference type="PIRSR" id="PIRSR033579-1"/>
    </source>
</evidence>
<organism evidence="4 5">
    <name type="scientific">Desulfosarcina alkanivorans</name>
    <dbReference type="NCBI Taxonomy" id="571177"/>
    <lineage>
        <taxon>Bacteria</taxon>
        <taxon>Pseudomonadati</taxon>
        <taxon>Thermodesulfobacteriota</taxon>
        <taxon>Desulfobacteria</taxon>
        <taxon>Desulfobacterales</taxon>
        <taxon>Desulfosarcinaceae</taxon>
        <taxon>Desulfosarcina</taxon>
    </lineage>
</organism>
<evidence type="ECO:0000256" key="3">
    <source>
        <dbReference type="SAM" id="SignalP"/>
    </source>
</evidence>
<reference evidence="4 5" key="1">
    <citation type="submission" date="2019-11" db="EMBL/GenBank/DDBJ databases">
        <title>Comparative genomics of hydrocarbon-degrading Desulfosarcina strains.</title>
        <authorList>
            <person name="Watanabe M."/>
            <person name="Kojima H."/>
            <person name="Fukui M."/>
        </authorList>
    </citation>
    <scope>NUCLEOTIDE SEQUENCE [LARGE SCALE GENOMIC DNA]</scope>
    <source>
        <strain evidence="4 5">PL12</strain>
    </source>
</reference>
<feature type="chain" id="PRO_5024298381" evidence="3">
    <location>
        <begin position="24"/>
        <end position="324"/>
    </location>
</feature>
<sequence length="324" mass="36307">MKRIIVFYLTLMMVLSGSTTAFSSMEKQRVEKKAIVLAVFGTTYPKALQSILNLQEKMQRAFPGIPIRMAFTSEIIRAKWAKRAKDDKWRAGHPEVPEFLYSIRNPLATIAILQDEGYRHIAVQSTHIFAGEEYENLKSEIEALNSIETLRDRDKPFKKIILGRPALGVSGDVRPYRADLVAAAEIVKHDAAEARNNQSALVYMGHGNEIFSTGAYVEFEAVLRDANPNLPIFIGNVEGFPEPQRVLKGLQHANIKRVTLFPLMVVAGDHAANDMAGDEPDSWKNIFEKAGIEVIPVLRGLGELDDWADLYVRHLKEAMSDNGF</sequence>
<dbReference type="EMBL" id="AP021874">
    <property type="protein sequence ID" value="BBO67946.1"/>
    <property type="molecule type" value="Genomic_DNA"/>
</dbReference>
<feature type="binding site" evidence="2">
    <location>
        <position position="206"/>
    </location>
    <ligand>
        <name>Co(2+)</name>
        <dbReference type="ChEBI" id="CHEBI:48828"/>
    </ligand>
</feature>
<keyword evidence="3" id="KW-0732">Signal</keyword>
<dbReference type="Gene3D" id="3.40.50.1400">
    <property type="match status" value="2"/>
</dbReference>